<name>A0ABQ8KAQ4_9APHY</name>
<sequence>MSTGIRVEECPLAHSSTLSQSRSADTFIWWSGRGLIACFASSVIGPITPPTLLRWLDMMATYRFDEMVLMHATLRRIRPVMWSPDEKEQVLHDELLRPGDYVCRFPANDTLPFSTANLPFDCSFGSHSHKFWQDLNEKDADRTLLALDIIDDSLYREASKCDGGECAFTGPRIGNVHWIFPPSLISTMTTPAAERLFVLLEADFQESHNLLNMEDDIYQLWHQNAFSVDVDDDYRIRIFDKKAMNAGLPSHLKHIPAGGASDLYFHEHFRHTLTLHLCGGDMGENVGHMDYNLKDNTLTAAVRKCLEEKKLEEGVKELIVRDYEEYELEKRLKAANVWSEDDGETEEDCEPAE</sequence>
<protein>
    <recommendedName>
        <fullName evidence="3">HNH nuclease domain-containing protein</fullName>
    </recommendedName>
</protein>
<reference evidence="1 2" key="1">
    <citation type="journal article" date="2021" name="Environ. Microbiol.">
        <title>Gene family expansions and transcriptome signatures uncover fungal adaptations to wood decay.</title>
        <authorList>
            <person name="Hage H."/>
            <person name="Miyauchi S."/>
            <person name="Viragh M."/>
            <person name="Drula E."/>
            <person name="Min B."/>
            <person name="Chaduli D."/>
            <person name="Navarro D."/>
            <person name="Favel A."/>
            <person name="Norest M."/>
            <person name="Lesage-Meessen L."/>
            <person name="Balint B."/>
            <person name="Merenyi Z."/>
            <person name="de Eugenio L."/>
            <person name="Morin E."/>
            <person name="Martinez A.T."/>
            <person name="Baldrian P."/>
            <person name="Stursova M."/>
            <person name="Martinez M.J."/>
            <person name="Novotny C."/>
            <person name="Magnuson J.K."/>
            <person name="Spatafora J.W."/>
            <person name="Maurice S."/>
            <person name="Pangilinan J."/>
            <person name="Andreopoulos W."/>
            <person name="LaButti K."/>
            <person name="Hundley H."/>
            <person name="Na H."/>
            <person name="Kuo A."/>
            <person name="Barry K."/>
            <person name="Lipzen A."/>
            <person name="Henrissat B."/>
            <person name="Riley R."/>
            <person name="Ahrendt S."/>
            <person name="Nagy L.G."/>
            <person name="Grigoriev I.V."/>
            <person name="Martin F."/>
            <person name="Rosso M.N."/>
        </authorList>
    </citation>
    <scope>NUCLEOTIDE SEQUENCE [LARGE SCALE GENOMIC DNA]</scope>
    <source>
        <strain evidence="1 2">CIRM-BRFM 1785</strain>
    </source>
</reference>
<evidence type="ECO:0008006" key="3">
    <source>
        <dbReference type="Google" id="ProtNLM"/>
    </source>
</evidence>
<dbReference type="GeneID" id="72007436"/>
<gene>
    <name evidence="1" type="ORF">C8Q71DRAFT_849388</name>
</gene>
<proteinExistence type="predicted"/>
<dbReference type="RefSeq" id="XP_047777123.1">
    <property type="nucleotide sequence ID" value="XM_047926704.1"/>
</dbReference>
<dbReference type="Proteomes" id="UP000814176">
    <property type="component" value="Unassembled WGS sequence"/>
</dbReference>
<organism evidence="1 2">
    <name type="scientific">Rhodofomes roseus</name>
    <dbReference type="NCBI Taxonomy" id="34475"/>
    <lineage>
        <taxon>Eukaryota</taxon>
        <taxon>Fungi</taxon>
        <taxon>Dikarya</taxon>
        <taxon>Basidiomycota</taxon>
        <taxon>Agaricomycotina</taxon>
        <taxon>Agaricomycetes</taxon>
        <taxon>Polyporales</taxon>
        <taxon>Rhodofomes</taxon>
    </lineage>
</organism>
<dbReference type="EMBL" id="JADCUA010000015">
    <property type="protein sequence ID" value="KAH9834592.1"/>
    <property type="molecule type" value="Genomic_DNA"/>
</dbReference>
<accession>A0ABQ8KAQ4</accession>
<evidence type="ECO:0000313" key="1">
    <source>
        <dbReference type="EMBL" id="KAH9834592.1"/>
    </source>
</evidence>
<keyword evidence="2" id="KW-1185">Reference proteome</keyword>
<evidence type="ECO:0000313" key="2">
    <source>
        <dbReference type="Proteomes" id="UP000814176"/>
    </source>
</evidence>
<comment type="caution">
    <text evidence="1">The sequence shown here is derived from an EMBL/GenBank/DDBJ whole genome shotgun (WGS) entry which is preliminary data.</text>
</comment>